<proteinExistence type="predicted"/>
<keyword evidence="6" id="KW-1185">Reference proteome</keyword>
<dbReference type="GO" id="GO:0006206">
    <property type="term" value="P:pyrimidine nucleobase metabolic process"/>
    <property type="evidence" value="ECO:0007669"/>
    <property type="project" value="InterPro"/>
</dbReference>
<keyword evidence="2 5" id="KW-0808">Transferase</keyword>
<evidence type="ECO:0000313" key="5">
    <source>
        <dbReference type="EMBL" id="QOR94123.1"/>
    </source>
</evidence>
<evidence type="ECO:0000256" key="2">
    <source>
        <dbReference type="ARBA" id="ARBA00022679"/>
    </source>
</evidence>
<dbReference type="InterPro" id="IPR017713">
    <property type="entry name" value="AMP_phosphorylase"/>
</dbReference>
<dbReference type="Pfam" id="PF07831">
    <property type="entry name" value="PYNP_C"/>
    <property type="match status" value="1"/>
</dbReference>
<reference evidence="5 6" key="1">
    <citation type="submission" date="2020-10" db="EMBL/GenBank/DDBJ databases">
        <title>Complete genome sequence of Thermosphaera aggregans strain 3507.</title>
        <authorList>
            <person name="Zayulina K.S."/>
            <person name="Elcheninov A.G."/>
            <person name="Toshchakov S.V."/>
            <person name="Kublanov I.V."/>
            <person name="Kochetkova T.V."/>
        </authorList>
    </citation>
    <scope>NUCLEOTIDE SEQUENCE [LARGE SCALE GENOMIC DNA]</scope>
    <source>
        <strain evidence="5 6">3507</strain>
    </source>
</reference>
<dbReference type="NCBIfam" id="NF003338">
    <property type="entry name" value="PRK04350.1"/>
    <property type="match status" value="1"/>
</dbReference>
<dbReference type="InterPro" id="IPR013102">
    <property type="entry name" value="PYNP_C"/>
</dbReference>
<dbReference type="Gene3D" id="3.40.1030.10">
    <property type="entry name" value="Nucleoside phosphorylase/phosphoribosyltransferase catalytic domain"/>
    <property type="match status" value="1"/>
</dbReference>
<dbReference type="GO" id="GO:0046125">
    <property type="term" value="P:pyrimidine deoxyribonucleoside metabolic process"/>
    <property type="evidence" value="ECO:0007669"/>
    <property type="project" value="InterPro"/>
</dbReference>
<dbReference type="GO" id="GO:0004645">
    <property type="term" value="F:1,4-alpha-oligoglucan phosphorylase activity"/>
    <property type="evidence" value="ECO:0007669"/>
    <property type="project" value="InterPro"/>
</dbReference>
<evidence type="ECO:0000256" key="1">
    <source>
        <dbReference type="ARBA" id="ARBA00022676"/>
    </source>
</evidence>
<dbReference type="Gene3D" id="3.90.1170.30">
    <property type="entry name" value="Pyrimidine nucleoside phosphorylase-like, C-terminal domain"/>
    <property type="match status" value="1"/>
</dbReference>
<dbReference type="PANTHER" id="PTHR10515:SF0">
    <property type="entry name" value="THYMIDINE PHOSPHORYLASE"/>
    <property type="match status" value="1"/>
</dbReference>
<dbReference type="PANTHER" id="PTHR10515">
    <property type="entry name" value="THYMIDINE PHOSPHORYLASE"/>
    <property type="match status" value="1"/>
</dbReference>
<dbReference type="InterPro" id="IPR017459">
    <property type="entry name" value="Glycosyl_Trfase_fam3_N_dom"/>
</dbReference>
<protein>
    <recommendedName>
        <fullName evidence="3">AMP phosphorylase</fullName>
        <ecNumber evidence="3">2.4.2.57</ecNumber>
    </recommendedName>
</protein>
<name>A0A7M1URP5_9CREN</name>
<dbReference type="PROSITE" id="PS00647">
    <property type="entry name" value="THYMID_PHOSPHORYLASE"/>
    <property type="match status" value="1"/>
</dbReference>
<evidence type="ECO:0000256" key="3">
    <source>
        <dbReference type="NCBIfam" id="TIGR03327"/>
    </source>
</evidence>
<dbReference type="GO" id="GO:0016763">
    <property type="term" value="F:pentosyltransferase activity"/>
    <property type="evidence" value="ECO:0007669"/>
    <property type="project" value="InterPro"/>
</dbReference>
<dbReference type="Gene3D" id="1.20.970.50">
    <property type="match status" value="1"/>
</dbReference>
<dbReference type="SUPFAM" id="SSF52418">
    <property type="entry name" value="Nucleoside phosphorylase/phosphoribosyltransferase catalytic domain"/>
    <property type="match status" value="1"/>
</dbReference>
<feature type="domain" description="Pyrimidine nucleoside phosphorylase C-terminal" evidence="4">
    <location>
        <begin position="435"/>
        <end position="502"/>
    </location>
</feature>
<dbReference type="InterPro" id="IPR036566">
    <property type="entry name" value="PYNP-like_C_sf"/>
</dbReference>
<dbReference type="EC" id="2.4.2.57" evidence="3"/>
<accession>A0A7M1URP5</accession>
<organism evidence="5 6">
    <name type="scientific">Thermosphaera chiliense</name>
    <dbReference type="NCBI Taxonomy" id="3402707"/>
    <lineage>
        <taxon>Archaea</taxon>
        <taxon>Thermoproteota</taxon>
        <taxon>Thermoprotei</taxon>
        <taxon>Desulfurococcales</taxon>
        <taxon>Desulfurococcaceae</taxon>
        <taxon>Thermosphaera</taxon>
    </lineage>
</organism>
<dbReference type="SMART" id="SM00941">
    <property type="entry name" value="PYNP_C"/>
    <property type="match status" value="1"/>
</dbReference>
<dbReference type="EMBL" id="CP063144">
    <property type="protein sequence ID" value="QOR94123.1"/>
    <property type="molecule type" value="Genomic_DNA"/>
</dbReference>
<dbReference type="Pfam" id="PF02885">
    <property type="entry name" value="Glycos_trans_3N"/>
    <property type="match status" value="1"/>
</dbReference>
<evidence type="ECO:0000259" key="4">
    <source>
        <dbReference type="SMART" id="SM00941"/>
    </source>
</evidence>
<dbReference type="KEGG" id="tcs:IMZ38_05670"/>
<keyword evidence="1 5" id="KW-0328">Glycosyltransferase</keyword>
<dbReference type="NCBIfam" id="TIGR02645">
    <property type="entry name" value="ARCH_P_rylase"/>
    <property type="match status" value="1"/>
</dbReference>
<dbReference type="Pfam" id="PF00591">
    <property type="entry name" value="Glycos_transf_3"/>
    <property type="match status" value="1"/>
</dbReference>
<dbReference type="SUPFAM" id="SSF47648">
    <property type="entry name" value="Nucleoside phosphorylase/phosphoribosyltransferase N-terminal domain"/>
    <property type="match status" value="1"/>
</dbReference>
<dbReference type="SUPFAM" id="SSF54680">
    <property type="entry name" value="Pyrimidine nucleoside phosphorylase C-terminal domain"/>
    <property type="match status" value="1"/>
</dbReference>
<dbReference type="InterPro" id="IPR035902">
    <property type="entry name" value="Nuc_phospho_transferase"/>
</dbReference>
<gene>
    <name evidence="5" type="ORF">IMZ38_05670</name>
</gene>
<dbReference type="Gene3D" id="2.40.40.20">
    <property type="match status" value="1"/>
</dbReference>
<dbReference type="GO" id="GO:0006196">
    <property type="term" value="P:AMP catabolic process"/>
    <property type="evidence" value="ECO:0007669"/>
    <property type="project" value="TreeGrafter"/>
</dbReference>
<dbReference type="OrthoDB" id="9827at2157"/>
<dbReference type="InterPro" id="IPR000312">
    <property type="entry name" value="Glycosyl_Trfase_fam3"/>
</dbReference>
<dbReference type="InterPro" id="IPR036320">
    <property type="entry name" value="Glycosyl_Trfase_fam3_N_dom_sf"/>
</dbReference>
<sequence>MTVGSLEQRLKEYSGSVLDLNFGKPIVVLNEADARELGVTPGNILLIIHGDKQKTGVVMTTKTMVNKGSLMVTNELANALGLKEGGAVGIKPLSIPPSFPALKKRLKGERLEESHYREIVKDVVEGVYGEAEIAAFLVSQLFYEPTEEELTYLIKAMVETGSRIVFEEPANDVHSVGGVPGNSKVALITVPIVAASGLLIPKTSSRAITSPAGTADTVEVLARVDLTIDEIKEIVKKTKGVLAWGGKLNLAPADDIFVNIERRLAIDPIYQMVASILSKKLAMGIERLVIDIPAGRGAKVQEVSKADEMAGIFIRQASKMNIALKVAITYGGQPIGLTTGPALEAREALSALITGRGSRSLVDKALLLAGLVLELSGRVPAGSGEEVAREIFLSGKAYEKFKEIIEAQGGDPNVKPEEIPIGKHSYTLKSPLEGAVTHLDNAAITTLARACGAPYDKGAGVYLHAKVGYRVNKGDPLITLYSNSASRLETAVNLLSQTQPIIVEGMLLKTLP</sequence>
<dbReference type="NCBIfam" id="TIGR03327">
    <property type="entry name" value="AMP_phos"/>
    <property type="match status" value="1"/>
</dbReference>
<dbReference type="InterPro" id="IPR017872">
    <property type="entry name" value="Pyrmidine_PPase_CS"/>
</dbReference>
<dbReference type="GO" id="GO:0005829">
    <property type="term" value="C:cytosol"/>
    <property type="evidence" value="ECO:0007669"/>
    <property type="project" value="TreeGrafter"/>
</dbReference>
<dbReference type="Proteomes" id="UP000593766">
    <property type="component" value="Chromosome"/>
</dbReference>
<dbReference type="InterPro" id="IPR000053">
    <property type="entry name" value="Thymidine/pyrmidine_PPase"/>
</dbReference>
<evidence type="ECO:0000313" key="6">
    <source>
        <dbReference type="Proteomes" id="UP000593766"/>
    </source>
</evidence>
<dbReference type="InterPro" id="IPR013466">
    <property type="entry name" value="Thymidine/AMP_Pase"/>
</dbReference>
<dbReference type="AlphaFoldDB" id="A0A7M1URP5"/>